<dbReference type="RefSeq" id="YP_010502852.1">
    <property type="nucleotide sequence ID" value="NC_066978.1"/>
</dbReference>
<dbReference type="AlphaFoldDB" id="A0A977KC94"/>
<proteinExistence type="predicted"/>
<dbReference type="CTD" id="4509"/>
<dbReference type="GeneID" id="75518411"/>
<accession>A0A977KC94</accession>
<evidence type="ECO:0000313" key="2">
    <source>
        <dbReference type="EMBL" id="UXD78616.1"/>
    </source>
</evidence>
<keyword evidence="2" id="KW-0496">Mitochondrion</keyword>
<geneLocation type="mitochondrion" evidence="2"/>
<organism evidence="2">
    <name type="scientific">Parasphendale agrionina</name>
    <dbReference type="NCBI Taxonomy" id="766989"/>
    <lineage>
        <taxon>Eukaryota</taxon>
        <taxon>Metazoa</taxon>
        <taxon>Ecdysozoa</taxon>
        <taxon>Arthropoda</taxon>
        <taxon>Hexapoda</taxon>
        <taxon>Insecta</taxon>
        <taxon>Pterygota</taxon>
        <taxon>Neoptera</taxon>
        <taxon>Polyneoptera</taxon>
        <taxon>Dictyoptera</taxon>
        <taxon>Mantodea</taxon>
        <taxon>Eumantodea</taxon>
        <taxon>Mantoidea</taxon>
        <taxon>Mantidae</taxon>
        <taxon>Miomantinae</taxon>
        <taxon>Miomantini</taxon>
    </lineage>
</organism>
<keyword evidence="1" id="KW-0472">Membrane</keyword>
<dbReference type="EMBL" id="OK127862">
    <property type="protein sequence ID" value="UXD78616.1"/>
    <property type="molecule type" value="Genomic_DNA"/>
</dbReference>
<feature type="transmembrane region" description="Helical" evidence="1">
    <location>
        <begin position="6"/>
        <end position="29"/>
    </location>
</feature>
<protein>
    <submittedName>
        <fullName evidence="2">ATP synthase F0 subunit 8</fullName>
    </submittedName>
</protein>
<evidence type="ECO:0000256" key="1">
    <source>
        <dbReference type="SAM" id="Phobius"/>
    </source>
</evidence>
<keyword evidence="1" id="KW-1133">Transmembrane helix</keyword>
<gene>
    <name evidence="2" type="primary">ATP8</name>
</gene>
<name>A0A977KC94_9NEOP</name>
<keyword evidence="1" id="KW-0812">Transmembrane</keyword>
<sequence length="52" mass="6551">MPQMSPMNWLMLFTFFSTLLIIYNIMNYYSPYNKFTYKMTSKLPSKYIFWKW</sequence>
<reference evidence="2" key="1">
    <citation type="submission" date="2021-09" db="EMBL/GenBank/DDBJ databases">
        <authorList>
            <person name="Zhou Z.J."/>
            <person name="Wang W.J."/>
        </authorList>
    </citation>
    <scope>NUCLEOTIDE SEQUENCE</scope>
</reference>